<accession>A0A9X0HK56</accession>
<dbReference type="PANTHER" id="PTHR30461:SF2">
    <property type="entry name" value="SERINE RECOMBINASE PINE-RELATED"/>
    <property type="match status" value="1"/>
</dbReference>
<evidence type="ECO:0000256" key="4">
    <source>
        <dbReference type="PIRSR" id="PIRSR606118-50"/>
    </source>
</evidence>
<dbReference type="PANTHER" id="PTHR30461">
    <property type="entry name" value="DNA-INVERTASE FROM LAMBDOID PROPHAGE"/>
    <property type="match status" value="1"/>
</dbReference>
<dbReference type="OrthoDB" id="2290206at2"/>
<dbReference type="Proteomes" id="UP000054223">
    <property type="component" value="Unassembled WGS sequence"/>
</dbReference>
<keyword evidence="3" id="KW-0233">DNA recombination</keyword>
<dbReference type="InterPro" id="IPR006119">
    <property type="entry name" value="Resolv_N"/>
</dbReference>
<organism evidence="8 9">
    <name type="scientific">Solirubrum puertoriconensis</name>
    <dbReference type="NCBI Taxonomy" id="1751427"/>
    <lineage>
        <taxon>Bacteria</taxon>
        <taxon>Pseudomonadati</taxon>
        <taxon>Bacteroidota</taxon>
        <taxon>Cytophagia</taxon>
        <taxon>Cytophagales</taxon>
    </lineage>
</organism>
<proteinExistence type="predicted"/>
<dbReference type="SMART" id="SM00857">
    <property type="entry name" value="Resolvase"/>
    <property type="match status" value="1"/>
</dbReference>
<protein>
    <recommendedName>
        <fullName evidence="7">Resolvase/invertase-type recombinase catalytic domain-containing protein</fullName>
    </recommendedName>
</protein>
<dbReference type="Gene3D" id="3.40.50.1390">
    <property type="entry name" value="Resolvase, N-terminal catalytic domain"/>
    <property type="match status" value="1"/>
</dbReference>
<keyword evidence="2" id="KW-0238">DNA-binding</keyword>
<dbReference type="InterPro" id="IPR036162">
    <property type="entry name" value="Resolvase-like_N_sf"/>
</dbReference>
<dbReference type="PROSITE" id="PS51736">
    <property type="entry name" value="RECOMBINASES_3"/>
    <property type="match status" value="1"/>
</dbReference>
<dbReference type="EMBL" id="LNAL01000007">
    <property type="protein sequence ID" value="KUG07438.1"/>
    <property type="molecule type" value="Genomic_DNA"/>
</dbReference>
<keyword evidence="1" id="KW-0229">DNA integration</keyword>
<evidence type="ECO:0000313" key="8">
    <source>
        <dbReference type="EMBL" id="KUG07438.1"/>
    </source>
</evidence>
<evidence type="ECO:0000256" key="2">
    <source>
        <dbReference type="ARBA" id="ARBA00023125"/>
    </source>
</evidence>
<dbReference type="InterPro" id="IPR050639">
    <property type="entry name" value="SSR_resolvase"/>
</dbReference>
<evidence type="ECO:0000256" key="1">
    <source>
        <dbReference type="ARBA" id="ARBA00022908"/>
    </source>
</evidence>
<name>A0A9X0HK56_SOLP1</name>
<feature type="compositionally biased region" description="Basic and acidic residues" evidence="6">
    <location>
        <begin position="148"/>
        <end position="165"/>
    </location>
</feature>
<dbReference type="GO" id="GO:0000150">
    <property type="term" value="F:DNA strand exchange activity"/>
    <property type="evidence" value="ECO:0007669"/>
    <property type="project" value="InterPro"/>
</dbReference>
<dbReference type="GO" id="GO:0015074">
    <property type="term" value="P:DNA integration"/>
    <property type="evidence" value="ECO:0007669"/>
    <property type="project" value="UniProtKB-KW"/>
</dbReference>
<dbReference type="InterPro" id="IPR006118">
    <property type="entry name" value="Recombinase_CS"/>
</dbReference>
<evidence type="ECO:0000313" key="9">
    <source>
        <dbReference type="Proteomes" id="UP000054223"/>
    </source>
</evidence>
<dbReference type="RefSeq" id="WP_059071063.1">
    <property type="nucleotide sequence ID" value="NZ_LNAL01000007.1"/>
</dbReference>
<dbReference type="GO" id="GO:0003677">
    <property type="term" value="F:DNA binding"/>
    <property type="evidence" value="ECO:0007669"/>
    <property type="project" value="UniProtKB-KW"/>
</dbReference>
<dbReference type="Pfam" id="PF00239">
    <property type="entry name" value="Resolvase"/>
    <property type="match status" value="1"/>
</dbReference>
<sequence length="219" mass="23888">MKFVAYLRVSTQRQGQSGLGLEAQRSMVTSFVGTQGVITSEFIEVESGKKSDRPKLAAAITEAKRTGAKLVIAKLDRLARNVAFIATLMETGADFVCVDNPTATPFTLHIFAALAEQEARMISERTKSALKAKKVRGESLGNPSNFSDDGRLKGRQTQQEKARTAKENVQAAQLVNLLLAQGKTLRDVAAQLNSTGYRTRRGKEFTAVQVMRLSNQQVA</sequence>
<feature type="region of interest" description="Disordered" evidence="6">
    <location>
        <begin position="132"/>
        <end position="165"/>
    </location>
</feature>
<comment type="caution">
    <text evidence="8">The sequence shown here is derived from an EMBL/GenBank/DDBJ whole genome shotgun (WGS) entry which is preliminary data.</text>
</comment>
<feature type="active site" description="O-(5'-phospho-DNA)-serine intermediate" evidence="4 5">
    <location>
        <position position="10"/>
    </location>
</feature>
<evidence type="ECO:0000256" key="5">
    <source>
        <dbReference type="PROSITE-ProRule" id="PRU10137"/>
    </source>
</evidence>
<evidence type="ECO:0000256" key="6">
    <source>
        <dbReference type="SAM" id="MobiDB-lite"/>
    </source>
</evidence>
<gene>
    <name evidence="8" type="ORF">ASU33_13880</name>
</gene>
<feature type="domain" description="Resolvase/invertase-type recombinase catalytic" evidence="7">
    <location>
        <begin position="2"/>
        <end position="137"/>
    </location>
</feature>
<dbReference type="AlphaFoldDB" id="A0A9X0HK56"/>
<dbReference type="SUPFAM" id="SSF53041">
    <property type="entry name" value="Resolvase-like"/>
    <property type="match status" value="1"/>
</dbReference>
<keyword evidence="9" id="KW-1185">Reference proteome</keyword>
<evidence type="ECO:0000259" key="7">
    <source>
        <dbReference type="PROSITE" id="PS51736"/>
    </source>
</evidence>
<reference evidence="8 9" key="1">
    <citation type="submission" date="2015-11" db="EMBL/GenBank/DDBJ databases">
        <title>Solirubrum puertoriconensis gen. nov. an environmental bacteria isolated in Puerto Rico.</title>
        <authorList>
            <person name="Cuebas-Irizarry M.F."/>
            <person name="Montalvo-Rodriguez R."/>
        </authorList>
    </citation>
    <scope>NUCLEOTIDE SEQUENCE [LARGE SCALE GENOMIC DNA]</scope>
    <source>
        <strain evidence="8 9">MC1A</strain>
    </source>
</reference>
<dbReference type="CDD" id="cd03768">
    <property type="entry name" value="SR_ResInv"/>
    <property type="match status" value="1"/>
</dbReference>
<dbReference type="PROSITE" id="PS00397">
    <property type="entry name" value="RECOMBINASES_1"/>
    <property type="match status" value="1"/>
</dbReference>
<evidence type="ECO:0000256" key="3">
    <source>
        <dbReference type="ARBA" id="ARBA00023172"/>
    </source>
</evidence>